<reference evidence="1 2" key="1">
    <citation type="submission" date="2017-08" db="EMBL/GenBank/DDBJ databases">
        <title>Complete Genome Sequence of Bacillus kochii Oregon-R-modENCODE STRAIN BDGP4, isolated from Drosophila melanogaster gut.</title>
        <authorList>
            <person name="Wan K.H."/>
            <person name="Yu C."/>
            <person name="Park S."/>
            <person name="Hammonds A.S."/>
            <person name="Booth B.W."/>
            <person name="Celniker S.E."/>
        </authorList>
    </citation>
    <scope>NUCLEOTIDE SEQUENCE [LARGE SCALE GENOMIC DNA]</scope>
    <source>
        <strain evidence="1 2">BDGP4</strain>
    </source>
</reference>
<gene>
    <name evidence="1" type="ORF">CKF48_09600</name>
</gene>
<dbReference type="EMBL" id="CP022983">
    <property type="protein sequence ID" value="ASV67555.1"/>
    <property type="molecule type" value="Genomic_DNA"/>
</dbReference>
<protein>
    <submittedName>
        <fullName evidence="1">Uncharacterized protein</fullName>
    </submittedName>
</protein>
<proteinExistence type="predicted"/>
<dbReference type="KEGG" id="bko:CKF48_09600"/>
<dbReference type="RefSeq" id="WP_095371129.1">
    <property type="nucleotide sequence ID" value="NZ_CP022983.1"/>
</dbReference>
<evidence type="ECO:0000313" key="1">
    <source>
        <dbReference type="EMBL" id="ASV67555.1"/>
    </source>
</evidence>
<accession>A0A248THA1</accession>
<keyword evidence="2" id="KW-1185">Reference proteome</keyword>
<evidence type="ECO:0000313" key="2">
    <source>
        <dbReference type="Proteomes" id="UP000215137"/>
    </source>
</evidence>
<sequence>MKGIILTSIASVVIATAWFGFSGNNTKALESNNVKNNEVVVATALDENLEDNGTISDGIRNTSMILNASLENTSSFSDVKGMENIETYMNGAIEHAEKRNAAQSIKDRLNLSNQLIQDAISEQDLNKLHKADKILLNLDLEFNGEVLPPQNRN</sequence>
<dbReference type="OrthoDB" id="2874168at2"/>
<name>A0A248THA1_9BACI</name>
<organism evidence="1 2">
    <name type="scientific">Cytobacillus kochii</name>
    <dbReference type="NCBI Taxonomy" id="859143"/>
    <lineage>
        <taxon>Bacteria</taxon>
        <taxon>Bacillati</taxon>
        <taxon>Bacillota</taxon>
        <taxon>Bacilli</taxon>
        <taxon>Bacillales</taxon>
        <taxon>Bacillaceae</taxon>
        <taxon>Cytobacillus</taxon>
    </lineage>
</organism>
<dbReference type="AlphaFoldDB" id="A0A248THA1"/>
<dbReference type="Proteomes" id="UP000215137">
    <property type="component" value="Chromosome"/>
</dbReference>